<dbReference type="EMBL" id="BNJQ01000026">
    <property type="protein sequence ID" value="GHP09790.1"/>
    <property type="molecule type" value="Genomic_DNA"/>
</dbReference>
<feature type="region of interest" description="Disordered" evidence="1">
    <location>
        <begin position="87"/>
        <end position="117"/>
    </location>
</feature>
<proteinExistence type="predicted"/>
<feature type="region of interest" description="Disordered" evidence="1">
    <location>
        <begin position="711"/>
        <end position="731"/>
    </location>
</feature>
<feature type="region of interest" description="Disordered" evidence="1">
    <location>
        <begin position="579"/>
        <end position="599"/>
    </location>
</feature>
<dbReference type="Proteomes" id="UP000660262">
    <property type="component" value="Unassembled WGS sequence"/>
</dbReference>
<feature type="compositionally biased region" description="Polar residues" evidence="1">
    <location>
        <begin position="90"/>
        <end position="103"/>
    </location>
</feature>
<reference evidence="2" key="1">
    <citation type="submission" date="2020-10" db="EMBL/GenBank/DDBJ databases">
        <title>Unveiling of a novel bifunctional photoreceptor, Dualchrome1, isolated from a cosmopolitan green alga.</title>
        <authorList>
            <person name="Suzuki S."/>
            <person name="Kawachi M."/>
        </authorList>
    </citation>
    <scope>NUCLEOTIDE SEQUENCE</scope>
    <source>
        <strain evidence="2">NIES 2893</strain>
    </source>
</reference>
<gene>
    <name evidence="2" type="ORF">PPROV_000852500</name>
</gene>
<evidence type="ECO:0000313" key="2">
    <source>
        <dbReference type="EMBL" id="GHP09790.1"/>
    </source>
</evidence>
<evidence type="ECO:0000313" key="3">
    <source>
        <dbReference type="Proteomes" id="UP000660262"/>
    </source>
</evidence>
<protein>
    <submittedName>
        <fullName evidence="2">Uncharacterized protein</fullName>
    </submittedName>
</protein>
<evidence type="ECO:0000256" key="1">
    <source>
        <dbReference type="SAM" id="MobiDB-lite"/>
    </source>
</evidence>
<comment type="caution">
    <text evidence="2">The sequence shown here is derived from an EMBL/GenBank/DDBJ whole genome shotgun (WGS) entry which is preliminary data.</text>
</comment>
<dbReference type="AlphaFoldDB" id="A0A830HVL8"/>
<name>A0A830HVL8_9CHLO</name>
<organism evidence="2 3">
    <name type="scientific">Pycnococcus provasolii</name>
    <dbReference type="NCBI Taxonomy" id="41880"/>
    <lineage>
        <taxon>Eukaryota</taxon>
        <taxon>Viridiplantae</taxon>
        <taxon>Chlorophyta</taxon>
        <taxon>Pseudoscourfieldiophyceae</taxon>
        <taxon>Pseudoscourfieldiales</taxon>
        <taxon>Pycnococcaceae</taxon>
        <taxon>Pycnococcus</taxon>
    </lineage>
</organism>
<keyword evidence="3" id="KW-1185">Reference proteome</keyword>
<accession>A0A830HVL8</accession>
<sequence>MVAVAAGVAPLALREREDTARTSASALSDNDAKHIPKSRLVEALRALRGWLDTPRNLVSVQGVFVAAQKAEYAKLLEEHRVREEVYQKLTPRSQADNASQAASTTTTPRHHVPPTPPAAVSALALVENITTLAAGEPDLRQLWEPNAALLAEALVEYAGKKNADDLLDMNEFARAIAKACESGWGRKATVYSDHTPLVQRLGFKPPTSDFGRSFVVGWSKSTAALAPSTTGFRHTEHNHRRIPKSEWKAATFGLHGGAPDHPATSLGYATSVRAPSHSFGGADGVNKLTMAPAESLVHQRAGLAGRPKIGWHGLDPCFSSGRESGAAYLHPETAPGVHNLNHGAHTAKLRTLTKSPHWSINSRDLRVKVFRPIKDVSTGGEWTGARSGAEVSGFTLNTEENATPGPDHYRPGKLPFGALPGTSMPRGALAETHPRSLVMTAGRAADGLSANLTEPENVGRTIGLPFTGTKAMGVNWDAATMYQFNGVPGPGTLYGPKEYANRVANWQTANAGRAANEAPAASLHIRPAPHETLIVQDQLVSKSGLHLSTGGLHISSQKAPGAGDYQERQLRSGGATSIADEAMRPGNRPTMEPRRHPGGLVPTQLPIAGGHMPESNLFAPCPGEYGERLGVNVHSLERQAAKYRDDPSRMWQRADAFPGTTPMRLGVAIPEEATATRMAEGVPHPSAEMGYGRRFDPRGVRAYATAYGDGEANPVGPEGGPQSYFPTHATSGDAAERTGFAESLRDAGSYAALGIGAGETLRGFQTVYDPLGKPELSLLNRTAPVVSDALRSERAMV</sequence>